<keyword evidence="1" id="KW-0378">Hydrolase</keyword>
<name>A0AAU7PHJ9_9CAUD</name>
<sequence>MKKCITCNIEKDISEFGIRKDTGKHRNTCKGCSNITSKKTRNKKTDVKKLEEIKRKNKDFMTRVKSFYGCSICMMKYPECLDFHHLDPNTKEHTPSSMFSKSRESIKDEIRKCMILCSNHHRMVHSGRLCLIERKKG</sequence>
<keyword evidence="1" id="KW-0540">Nuclease</keyword>
<keyword evidence="1" id="KW-0255">Endonuclease</keyword>
<organism evidence="1">
    <name type="scientific">Escherichia phage fEgEco12</name>
    <dbReference type="NCBI Taxonomy" id="3158837"/>
    <lineage>
        <taxon>Viruses</taxon>
        <taxon>Duplodnaviria</taxon>
        <taxon>Heunggongvirae</taxon>
        <taxon>Uroviricota</taxon>
        <taxon>Caudoviricetes</taxon>
    </lineage>
</organism>
<reference evidence="1" key="1">
    <citation type="submission" date="2024-05" db="EMBL/GenBank/DDBJ databases">
        <authorList>
            <person name="Badawy S."/>
            <person name="Skurnik M."/>
        </authorList>
    </citation>
    <scope>NUCLEOTIDE SEQUENCE</scope>
</reference>
<dbReference type="EMBL" id="PP777464">
    <property type="protein sequence ID" value="XBS49652.1"/>
    <property type="molecule type" value="Genomic_DNA"/>
</dbReference>
<protein>
    <submittedName>
        <fullName evidence="1">HNH endonuclease</fullName>
    </submittedName>
</protein>
<proteinExistence type="predicted"/>
<accession>A0AAU7PHJ9</accession>
<evidence type="ECO:0000313" key="1">
    <source>
        <dbReference type="EMBL" id="XBS49652.1"/>
    </source>
</evidence>
<dbReference type="GO" id="GO:0004519">
    <property type="term" value="F:endonuclease activity"/>
    <property type="evidence" value="ECO:0007669"/>
    <property type="project" value="UniProtKB-KW"/>
</dbReference>